<reference evidence="2" key="1">
    <citation type="submission" date="2022-11" db="UniProtKB">
        <authorList>
            <consortium name="WormBaseParasite"/>
        </authorList>
    </citation>
    <scope>IDENTIFICATION</scope>
</reference>
<dbReference type="WBParaSite" id="JU765_v2.g12359.t1">
    <property type="protein sequence ID" value="JU765_v2.g12359.t1"/>
    <property type="gene ID" value="JU765_v2.g12359"/>
</dbReference>
<organism evidence="1 2">
    <name type="scientific">Panagrolaimus sp. JU765</name>
    <dbReference type="NCBI Taxonomy" id="591449"/>
    <lineage>
        <taxon>Eukaryota</taxon>
        <taxon>Metazoa</taxon>
        <taxon>Ecdysozoa</taxon>
        <taxon>Nematoda</taxon>
        <taxon>Chromadorea</taxon>
        <taxon>Rhabditida</taxon>
        <taxon>Tylenchina</taxon>
        <taxon>Panagrolaimomorpha</taxon>
        <taxon>Panagrolaimoidea</taxon>
        <taxon>Panagrolaimidae</taxon>
        <taxon>Panagrolaimus</taxon>
    </lineage>
</organism>
<name>A0AC34Q2K0_9BILA</name>
<protein>
    <submittedName>
        <fullName evidence="2">Phosphorylated adapter RNA export protein</fullName>
    </submittedName>
</protein>
<sequence>QEFVNESLRQVKEQNDDLFNPADDLDSEKYGTNYRRFNKRVVPSDRIPIASADLERYKKLNSGFKRPRYNADNASSNLSLRSYDVNSEDNSRCNSREGSFRKRKRNRNRKNNEKNDNTGSKDSVASSNKSSESMNTVGTTKSRNEGLPIPVSLLKDGFDFDKFQETVLDESLEPEVFGQQLADALGEINSELICFAVKTIGVMAANRIFKKTKGVEKQGGMHVDNKTRRRTPGGVFIKLLRSDKLIPENLRDKVRNYGAQFFSKSNASKKQQNNAMQVEDAEIPSAADVFILNSETKSDSK</sequence>
<proteinExistence type="predicted"/>
<dbReference type="Proteomes" id="UP000887576">
    <property type="component" value="Unplaced"/>
</dbReference>
<evidence type="ECO:0000313" key="2">
    <source>
        <dbReference type="WBParaSite" id="JU765_v2.g12359.t1"/>
    </source>
</evidence>
<evidence type="ECO:0000313" key="1">
    <source>
        <dbReference type="Proteomes" id="UP000887576"/>
    </source>
</evidence>
<accession>A0AC34Q2K0</accession>